<dbReference type="AlphaFoldDB" id="W2SLL6"/>
<dbReference type="InterPro" id="IPR019594">
    <property type="entry name" value="Glu/Gly-bd"/>
</dbReference>
<evidence type="ECO:0000256" key="6">
    <source>
        <dbReference type="ARBA" id="ARBA00023136"/>
    </source>
</evidence>
<evidence type="ECO:0000256" key="11">
    <source>
        <dbReference type="SAM" id="Phobius"/>
    </source>
</evidence>
<keyword evidence="7" id="KW-0675">Receptor</keyword>
<dbReference type="GO" id="GO:0016020">
    <property type="term" value="C:membrane"/>
    <property type="evidence" value="ECO:0007669"/>
    <property type="project" value="UniProtKB-SubCell"/>
</dbReference>
<keyword evidence="4 11" id="KW-1133">Transmembrane helix</keyword>
<protein>
    <recommendedName>
        <fullName evidence="12">Ionotropic glutamate receptor L-glutamate and glycine-binding domain-containing protein</fullName>
    </recommendedName>
</protein>
<name>W2SLL6_NECAM</name>
<feature type="non-terminal residue" evidence="13">
    <location>
        <position position="208"/>
    </location>
</feature>
<keyword evidence="8" id="KW-0325">Glycoprotein</keyword>
<evidence type="ECO:0000256" key="7">
    <source>
        <dbReference type="ARBA" id="ARBA00023170"/>
    </source>
</evidence>
<evidence type="ECO:0000313" key="13">
    <source>
        <dbReference type="EMBL" id="ETN70433.1"/>
    </source>
</evidence>
<keyword evidence="2" id="KW-0813">Transport</keyword>
<keyword evidence="10" id="KW-0407">Ion channel</keyword>
<keyword evidence="5" id="KW-0406">Ion transport</keyword>
<keyword evidence="6 11" id="KW-0472">Membrane</keyword>
<dbReference type="Pfam" id="PF10613">
    <property type="entry name" value="Lig_chan-Glu_bd"/>
    <property type="match status" value="1"/>
</dbReference>
<reference evidence="14" key="1">
    <citation type="journal article" date="2014" name="Nat. Genet.">
        <title>Genome of the human hookworm Necator americanus.</title>
        <authorList>
            <person name="Tang Y.T."/>
            <person name="Gao X."/>
            <person name="Rosa B.A."/>
            <person name="Abubucker S."/>
            <person name="Hallsworth-Pepin K."/>
            <person name="Martin J."/>
            <person name="Tyagi R."/>
            <person name="Heizer E."/>
            <person name="Zhang X."/>
            <person name="Bhonagiri-Palsikar V."/>
            <person name="Minx P."/>
            <person name="Warren W.C."/>
            <person name="Wang Q."/>
            <person name="Zhan B."/>
            <person name="Hotez P.J."/>
            <person name="Sternberg P.W."/>
            <person name="Dougall A."/>
            <person name="Gaze S.T."/>
            <person name="Mulvenna J."/>
            <person name="Sotillo J."/>
            <person name="Ranganathan S."/>
            <person name="Rabelo E.M."/>
            <person name="Wilson R.K."/>
            <person name="Felgner P.L."/>
            <person name="Bethony J."/>
            <person name="Hawdon J.M."/>
            <person name="Gasser R.B."/>
            <person name="Loukas A."/>
            <person name="Mitreva M."/>
        </authorList>
    </citation>
    <scope>NUCLEOTIDE SEQUENCE [LARGE SCALE GENOMIC DNA]</scope>
</reference>
<dbReference type="GO" id="GO:0015276">
    <property type="term" value="F:ligand-gated monoatomic ion channel activity"/>
    <property type="evidence" value="ECO:0007669"/>
    <property type="project" value="InterPro"/>
</dbReference>
<evidence type="ECO:0000256" key="9">
    <source>
        <dbReference type="ARBA" id="ARBA00023286"/>
    </source>
</evidence>
<dbReference type="EMBL" id="KI668959">
    <property type="protein sequence ID" value="ETN70433.1"/>
    <property type="molecule type" value="Genomic_DNA"/>
</dbReference>
<evidence type="ECO:0000256" key="4">
    <source>
        <dbReference type="ARBA" id="ARBA00022989"/>
    </source>
</evidence>
<gene>
    <name evidence="13" type="ORF">NECAME_14774</name>
</gene>
<dbReference type="SUPFAM" id="SSF53850">
    <property type="entry name" value="Periplasmic binding protein-like II"/>
    <property type="match status" value="1"/>
</dbReference>
<dbReference type="KEGG" id="nai:NECAME_14774"/>
<keyword evidence="3 11" id="KW-0812">Transmembrane</keyword>
<feature type="domain" description="Ionotropic glutamate receptor L-glutamate and glycine-binding" evidence="12">
    <location>
        <begin position="32"/>
        <end position="95"/>
    </location>
</feature>
<evidence type="ECO:0000256" key="3">
    <source>
        <dbReference type="ARBA" id="ARBA00022692"/>
    </source>
</evidence>
<sequence>MRAATIPGTQEYDANRRHQARVLRVSTIAERPYVMLKILPSGKVTYEGFCVDLLDRLASSLHISYEISIVKDGKYGEPTSSNGSEWDGMIGEILRGVNFALRPGLNIFNFSVWTFSATATLATALLLTLIAVSSPSEYPDEFNVINSVCEVRISIYYFFLSCMNIPFTDAPRQVSFRCLVDVHICFVCPIYCQFCRSVNGGSKEYAFQ</sequence>
<keyword evidence="14" id="KW-1185">Reference proteome</keyword>
<keyword evidence="9" id="KW-1071">Ligand-gated ion channel</keyword>
<proteinExistence type="predicted"/>
<evidence type="ECO:0000313" key="14">
    <source>
        <dbReference type="Proteomes" id="UP000053676"/>
    </source>
</evidence>
<dbReference type="STRING" id="51031.W2SLL6"/>
<dbReference type="Gene3D" id="3.40.190.10">
    <property type="entry name" value="Periplasmic binding protein-like II"/>
    <property type="match status" value="1"/>
</dbReference>
<dbReference type="OrthoDB" id="5984008at2759"/>
<feature type="transmembrane region" description="Helical" evidence="11">
    <location>
        <begin position="110"/>
        <end position="132"/>
    </location>
</feature>
<evidence type="ECO:0000256" key="10">
    <source>
        <dbReference type="ARBA" id="ARBA00023303"/>
    </source>
</evidence>
<dbReference type="SMART" id="SM00918">
    <property type="entry name" value="Lig_chan-Glu_bd"/>
    <property type="match status" value="1"/>
</dbReference>
<accession>W2SLL6</accession>
<dbReference type="Proteomes" id="UP000053676">
    <property type="component" value="Unassembled WGS sequence"/>
</dbReference>
<evidence type="ECO:0000256" key="1">
    <source>
        <dbReference type="ARBA" id="ARBA00004141"/>
    </source>
</evidence>
<evidence type="ECO:0000259" key="12">
    <source>
        <dbReference type="SMART" id="SM00918"/>
    </source>
</evidence>
<comment type="subcellular location">
    <subcellularLocation>
        <location evidence="1">Membrane</location>
        <topology evidence="1">Multi-pass membrane protein</topology>
    </subcellularLocation>
</comment>
<organism evidence="13 14">
    <name type="scientific">Necator americanus</name>
    <name type="common">Human hookworm</name>
    <dbReference type="NCBI Taxonomy" id="51031"/>
    <lineage>
        <taxon>Eukaryota</taxon>
        <taxon>Metazoa</taxon>
        <taxon>Ecdysozoa</taxon>
        <taxon>Nematoda</taxon>
        <taxon>Chromadorea</taxon>
        <taxon>Rhabditida</taxon>
        <taxon>Rhabditina</taxon>
        <taxon>Rhabditomorpha</taxon>
        <taxon>Strongyloidea</taxon>
        <taxon>Ancylostomatidae</taxon>
        <taxon>Bunostominae</taxon>
        <taxon>Necator</taxon>
    </lineage>
</organism>
<evidence type="ECO:0000256" key="8">
    <source>
        <dbReference type="ARBA" id="ARBA00023180"/>
    </source>
</evidence>
<evidence type="ECO:0000256" key="5">
    <source>
        <dbReference type="ARBA" id="ARBA00023065"/>
    </source>
</evidence>
<evidence type="ECO:0000256" key="2">
    <source>
        <dbReference type="ARBA" id="ARBA00022448"/>
    </source>
</evidence>